<evidence type="ECO:0000313" key="2">
    <source>
        <dbReference type="Proteomes" id="UP001552299"/>
    </source>
</evidence>
<name>A0ABD0VMX2_DENTH</name>
<comment type="caution">
    <text evidence="1">The sequence shown here is derived from an EMBL/GenBank/DDBJ whole genome shotgun (WGS) entry which is preliminary data.</text>
</comment>
<accession>A0ABD0VMX2</accession>
<organism evidence="1 2">
    <name type="scientific">Dendrobium thyrsiflorum</name>
    <name type="common">Pinecone-like raceme dendrobium</name>
    <name type="synonym">Orchid</name>
    <dbReference type="NCBI Taxonomy" id="117978"/>
    <lineage>
        <taxon>Eukaryota</taxon>
        <taxon>Viridiplantae</taxon>
        <taxon>Streptophyta</taxon>
        <taxon>Embryophyta</taxon>
        <taxon>Tracheophyta</taxon>
        <taxon>Spermatophyta</taxon>
        <taxon>Magnoliopsida</taxon>
        <taxon>Liliopsida</taxon>
        <taxon>Asparagales</taxon>
        <taxon>Orchidaceae</taxon>
        <taxon>Epidendroideae</taxon>
        <taxon>Malaxideae</taxon>
        <taxon>Dendrobiinae</taxon>
        <taxon>Dendrobium</taxon>
    </lineage>
</organism>
<dbReference type="Proteomes" id="UP001552299">
    <property type="component" value="Unassembled WGS sequence"/>
</dbReference>
<gene>
    <name evidence="1" type="ORF">M5K25_004540</name>
</gene>
<dbReference type="AlphaFoldDB" id="A0ABD0VMX2"/>
<reference evidence="1 2" key="1">
    <citation type="journal article" date="2024" name="Plant Biotechnol. J.">
        <title>Dendrobium thyrsiflorum genome and its molecular insights into genes involved in important horticultural traits.</title>
        <authorList>
            <person name="Chen B."/>
            <person name="Wang J.Y."/>
            <person name="Zheng P.J."/>
            <person name="Li K.L."/>
            <person name="Liang Y.M."/>
            <person name="Chen X.F."/>
            <person name="Zhang C."/>
            <person name="Zhao X."/>
            <person name="He X."/>
            <person name="Zhang G.Q."/>
            <person name="Liu Z.J."/>
            <person name="Xu Q."/>
        </authorList>
    </citation>
    <scope>NUCLEOTIDE SEQUENCE [LARGE SCALE GENOMIC DNA]</scope>
    <source>
        <strain evidence="1">GZMU011</strain>
    </source>
</reference>
<keyword evidence="2" id="KW-1185">Reference proteome</keyword>
<sequence length="57" mass="6870">MRERTRRTTFHLQVVFRFVSSQDDLFLFDLFLQRTIIGYFVLDACFLCYGSRDLGVR</sequence>
<proteinExistence type="predicted"/>
<dbReference type="EMBL" id="JANQDX010000004">
    <property type="protein sequence ID" value="KAL0926146.1"/>
    <property type="molecule type" value="Genomic_DNA"/>
</dbReference>
<protein>
    <submittedName>
        <fullName evidence="1">Uncharacterized protein</fullName>
    </submittedName>
</protein>
<evidence type="ECO:0000313" key="1">
    <source>
        <dbReference type="EMBL" id="KAL0926146.1"/>
    </source>
</evidence>